<reference evidence="1 2" key="1">
    <citation type="submission" date="2016-10" db="EMBL/GenBank/DDBJ databases">
        <authorList>
            <person name="de Groot N.N."/>
        </authorList>
    </citation>
    <scope>NUCLEOTIDE SEQUENCE [LARGE SCALE GENOMIC DNA]</scope>
    <source>
        <strain evidence="1 2">CGMCC 4.6858</strain>
    </source>
</reference>
<dbReference type="AlphaFoldDB" id="A0A1G6LSV7"/>
<gene>
    <name evidence="1" type="ORF">SAMN05421872_102350</name>
</gene>
<evidence type="ECO:0008006" key="3">
    <source>
        <dbReference type="Google" id="ProtNLM"/>
    </source>
</evidence>
<keyword evidence="2" id="KW-1185">Reference proteome</keyword>
<dbReference type="OrthoDB" id="3778130at2"/>
<organism evidence="1 2">
    <name type="scientific">Nocardioides lianchengensis</name>
    <dbReference type="NCBI Taxonomy" id="1045774"/>
    <lineage>
        <taxon>Bacteria</taxon>
        <taxon>Bacillati</taxon>
        <taxon>Actinomycetota</taxon>
        <taxon>Actinomycetes</taxon>
        <taxon>Propionibacteriales</taxon>
        <taxon>Nocardioidaceae</taxon>
        <taxon>Nocardioides</taxon>
    </lineage>
</organism>
<proteinExistence type="predicted"/>
<dbReference type="EMBL" id="FMZM01000002">
    <property type="protein sequence ID" value="SDC46333.1"/>
    <property type="molecule type" value="Genomic_DNA"/>
</dbReference>
<dbReference type="RefSeq" id="WP_090851753.1">
    <property type="nucleotide sequence ID" value="NZ_FMZM01000002.1"/>
</dbReference>
<sequence length="792" mass="82569">MAEEEVALRLSLKERQAVARGLVDTKGELRDVAETTDEVGKAGKRAERGLLAVASDKVQRGLLAVARGGRSVISTVGRGILGATKVGVVGLTALGVAAAGVSINAIGLAGDARETASAFDTVFGPSARGVQKDLNDLTRRFGLYNPELQDAARQFGVFGKAAGISRKDLSGFSTDLVQAGLDLGSFYNKDPGEVFQALQSGLSGEAEPLRQFGIFISDAAMKAQAAQMGLTGELSEQQKVMVRHQLILKNLGDAQGDLARTSGGLANQQRAAEGRTKSFFTLLGGPMATAATGFFQGFNAIAKVAIRELRGSLPQLETQAGSLSRRFARWGRQLAHELPSAIDTTVARWDDLKGRLEGVSWGRTQEQVGDLATDVRDLGPALSEVGRQLPGISDMLEVTGVVTGFLADHTDLLAKAVPYLVIGYGALKVSQLAANIVLAASLPLKVAELLVNRKLTKSNQALVASRGAVVAGTVAETAAVAANTGAQNAGILARTRARVATIAQATASKAVAATTAIWTAGQWLLNAALTANPIGLVIVGIAALVAGLVLAYKKSETFRTIVNGALRAVGNAAMFVFGWVKRNWPTLLAVLTGPFGIAALLIVKNWDRIKGGAAAAKNFVVDKFNALVGYFTRLPGRISSAASGLFSGIKEAFRSAINWIIDNWNGLSFSIPAVEVPGIGKIGGATLSTPDIPRLATGGPVVAGRPYIVGDGGRSELFVPHQDGEVLPRVPPRLAAAPTLSLPDDALDLDEGSLTVGPAWPGGPIVIQLVLPNGRVLGEAVLDDLRSQEARL</sequence>
<accession>A0A1G6LSV7</accession>
<name>A0A1G6LSV7_9ACTN</name>
<dbReference type="STRING" id="1045774.SAMN05421872_102350"/>
<evidence type="ECO:0000313" key="1">
    <source>
        <dbReference type="EMBL" id="SDC46333.1"/>
    </source>
</evidence>
<protein>
    <recommendedName>
        <fullName evidence="3">Phage-related minor tail protein</fullName>
    </recommendedName>
</protein>
<evidence type="ECO:0000313" key="2">
    <source>
        <dbReference type="Proteomes" id="UP000199034"/>
    </source>
</evidence>
<dbReference type="Proteomes" id="UP000199034">
    <property type="component" value="Unassembled WGS sequence"/>
</dbReference>